<evidence type="ECO:0000256" key="2">
    <source>
        <dbReference type="ARBA" id="ARBA00023118"/>
    </source>
</evidence>
<evidence type="ECO:0000259" key="3">
    <source>
        <dbReference type="PROSITE" id="PS50887"/>
    </source>
</evidence>
<evidence type="ECO:0000313" key="5">
    <source>
        <dbReference type="Proteomes" id="UP001303899"/>
    </source>
</evidence>
<evidence type="ECO:0000256" key="1">
    <source>
        <dbReference type="ARBA" id="ARBA00022741"/>
    </source>
</evidence>
<organism evidence="4 5">
    <name type="scientific">Arcicella gelida</name>
    <dbReference type="NCBI Taxonomy" id="2984195"/>
    <lineage>
        <taxon>Bacteria</taxon>
        <taxon>Pseudomonadati</taxon>
        <taxon>Bacteroidota</taxon>
        <taxon>Cytophagia</taxon>
        <taxon>Cytophagales</taxon>
        <taxon>Flectobacillaceae</taxon>
        <taxon>Arcicella</taxon>
    </lineage>
</organism>
<name>A0ABU5S3H4_9BACT</name>
<dbReference type="Gene3D" id="3.30.70.2220">
    <property type="entry name" value="CRISPR-Cas system, Cmr2 subunit, D1 domain, cysteine cluster"/>
    <property type="match status" value="1"/>
</dbReference>
<comment type="caution">
    <text evidence="4">The sequence shown here is derived from an EMBL/GenBank/DDBJ whole genome shotgun (WGS) entry which is preliminary data.</text>
</comment>
<accession>A0ABU5S3H4</accession>
<dbReference type="RefSeq" id="WP_323328093.1">
    <property type="nucleotide sequence ID" value="NZ_JAYGIL010000008.1"/>
</dbReference>
<dbReference type="InterPro" id="IPR054767">
    <property type="entry name" value="Cas10-Cmr2_palm2"/>
</dbReference>
<keyword evidence="1" id="KW-0547">Nucleotide-binding</keyword>
<dbReference type="PROSITE" id="PS50887">
    <property type="entry name" value="GGDEF"/>
    <property type="match status" value="1"/>
</dbReference>
<proteinExistence type="predicted"/>
<keyword evidence="2" id="KW-0051">Antiviral defense</keyword>
<gene>
    <name evidence="4" type="primary">cas10</name>
    <name evidence="4" type="ORF">VB776_08725</name>
</gene>
<dbReference type="NCBIfam" id="TIGR02577">
    <property type="entry name" value="cas_TM1794_Cmr2"/>
    <property type="match status" value="1"/>
</dbReference>
<protein>
    <submittedName>
        <fullName evidence="4">Type III-B CRISPR-associated protein Cas10/Cmr2</fullName>
    </submittedName>
</protein>
<keyword evidence="5" id="KW-1185">Reference proteome</keyword>
<dbReference type="InterPro" id="IPR000160">
    <property type="entry name" value="GGDEF_dom"/>
</dbReference>
<dbReference type="Proteomes" id="UP001303899">
    <property type="component" value="Unassembled WGS sequence"/>
</dbReference>
<dbReference type="InterPro" id="IPR043128">
    <property type="entry name" value="Rev_trsase/Diguanyl_cyclase"/>
</dbReference>
<dbReference type="Gene3D" id="3.30.70.270">
    <property type="match status" value="1"/>
</dbReference>
<feature type="domain" description="GGDEF" evidence="3">
    <location>
        <begin position="338"/>
        <end position="477"/>
    </location>
</feature>
<dbReference type="InterPro" id="IPR013407">
    <property type="entry name" value="CRISPR-assoc_prot_Cmr2"/>
</dbReference>
<dbReference type="InterPro" id="IPR024615">
    <property type="entry name" value="CRISPR-assoc_Cmr2_N"/>
</dbReference>
<sequence>MSNNKKHLFLFTIGPVQSFITQARKTQDLYAGSQILSILAQTGLKSLKNVQPIFPSKIDVESVPNRFLYIVETESPKKDGAFVEKKVRDEFYNISLGILNKYMKGYKFSNWDELCKLAPTDIFIQHFKQQIEQHLEIYWVFEEIKNDDYNTAYSNIQQQLASMKNIRRFQQFNQGAGEKGRKCSLDGERNALFFGEGTNSNYLNSKWNSFAITLESTKVAKNEGLSAVSFLKRMYDSQSFPSTIEIALKADIENISGESLKTLNEYKDIIFNPNKIVSLCLQNFTDINFNAKQPFITSFDTEYYYRENITEENFPNPYQRQMILEKFIPSFTHTLNTRHYALISFDGDSMGQWLSGEYLPQDISLLVFHQNISGYLIDFAKEATVIVNSSGKTIYAGGDDFLGFVNIQYLSSVLVSLQEAFKEKVNKPLNQSLSFSAGIVIAHYKTPLNDVLNQVRRLQGNAKKSFDDKNASGLAFMNRSSIIGETYCKNDDLCLLFDLAKAFKNKEISSTFLFKFVKNCKPIIGQLSDEFAFTAQVSMLKVELKRLIKRAKSPSVDWHNIEMSIYEPLVNTILLRGFNRKNLETSIDNFASFVKMAEKIAGELK</sequence>
<dbReference type="Pfam" id="PF12469">
    <property type="entry name" value="Cmr2_N"/>
    <property type="match status" value="1"/>
</dbReference>
<dbReference type="EMBL" id="JAYGIL010000008">
    <property type="protein sequence ID" value="MEA5402996.1"/>
    <property type="molecule type" value="Genomic_DNA"/>
</dbReference>
<dbReference type="Pfam" id="PF22335">
    <property type="entry name" value="Cas10-Cmr2_palm2"/>
    <property type="match status" value="1"/>
</dbReference>
<reference evidence="4 5" key="1">
    <citation type="submission" date="2023-12" db="EMBL/GenBank/DDBJ databases">
        <title>Novel species of the genus Arcicella isolated from rivers.</title>
        <authorList>
            <person name="Lu H."/>
        </authorList>
    </citation>
    <scope>NUCLEOTIDE SEQUENCE [LARGE SCALE GENOMIC DNA]</scope>
    <source>
        <strain evidence="4 5">DC2W</strain>
    </source>
</reference>
<evidence type="ECO:0000313" key="4">
    <source>
        <dbReference type="EMBL" id="MEA5402996.1"/>
    </source>
</evidence>
<dbReference type="InterPro" id="IPR038242">
    <property type="entry name" value="Cmr2_N"/>
</dbReference>